<reference evidence="1 2" key="1">
    <citation type="submission" date="2019-04" db="EMBL/GenBank/DDBJ databases">
        <authorList>
            <person name="Fakhre F."/>
            <person name="Gonzalez R.M."/>
            <person name="Howells E.K."/>
            <person name="Otero L.A."/>
            <person name="Pegoraro K.N."/>
            <person name="Robichaux K.C."/>
            <person name="Rodier A."/>
            <person name="Sadowski C.L."/>
            <person name="Carter V.P."/>
            <person name="Gray A.D."/>
            <person name="Klein G.C."/>
            <person name="Lebosada C."/>
            <person name="Miklaszewski C.M."/>
            <person name="Sutton S.N."/>
            <person name="Pollenz R.S."/>
            <person name="Garlena R.A."/>
            <person name="Russell D.A."/>
            <person name="Pope W.H."/>
            <person name="Jacobs-Sera D."/>
            <person name="Hatfull G.F."/>
        </authorList>
    </citation>
    <scope>NUCLEOTIDE SEQUENCE [LARGE SCALE GENOMIC DNA]</scope>
</reference>
<accession>A0A4D6T9A3</accession>
<dbReference type="RefSeq" id="YP_009845400.1">
    <property type="nucleotide sequence ID" value="NC_048761.1"/>
</dbReference>
<evidence type="ECO:0000313" key="1">
    <source>
        <dbReference type="EMBL" id="QCG78305.1"/>
    </source>
</evidence>
<sequence length="88" mass="10315">MAVIIVSRQSRQHKIAKRAHEARKRREHRAWHMAQAAAMKEQADHMQQWLNQQTDMPSEEHAEYDTQIVNLRALALETENAKCMDDHG</sequence>
<dbReference type="KEGG" id="vg:55615758"/>
<proteinExistence type="predicted"/>
<name>A0A4D6T9A3_9CAUD</name>
<keyword evidence="2" id="KW-1185">Reference proteome</keyword>
<evidence type="ECO:0000313" key="2">
    <source>
        <dbReference type="Proteomes" id="UP000298784"/>
    </source>
</evidence>
<dbReference type="EMBL" id="MK757449">
    <property type="protein sequence ID" value="QCG78305.1"/>
    <property type="molecule type" value="Genomic_DNA"/>
</dbReference>
<dbReference type="GeneID" id="55615758"/>
<organism evidence="1 2">
    <name type="scientific">Microbacterium phage Akoni</name>
    <dbReference type="NCBI Taxonomy" id="2565510"/>
    <lineage>
        <taxon>Viruses</taxon>
        <taxon>Duplodnaviria</taxon>
        <taxon>Heunggongvirae</taxon>
        <taxon>Uroviricota</taxon>
        <taxon>Caudoviricetes</taxon>
        <taxon>Eekayvirinae</taxon>
        <taxon>Akonivirus</taxon>
        <taxon>Akonivirus akoni</taxon>
    </lineage>
</organism>
<dbReference type="Proteomes" id="UP000298784">
    <property type="component" value="Segment"/>
</dbReference>
<protein>
    <submittedName>
        <fullName evidence="1">Uncharacterized protein</fullName>
    </submittedName>
</protein>
<gene>
    <name evidence="1" type="primary">19</name>
    <name evidence="1" type="ORF">SEA_AKONI_19</name>
</gene>